<gene>
    <name evidence="2" type="ORF">S03H2_14373</name>
</gene>
<feature type="compositionally biased region" description="Basic and acidic residues" evidence="1">
    <location>
        <begin position="62"/>
        <end position="75"/>
    </location>
</feature>
<proteinExistence type="predicted"/>
<dbReference type="EMBL" id="BARU01007292">
    <property type="protein sequence ID" value="GAH43680.1"/>
    <property type="molecule type" value="Genomic_DNA"/>
</dbReference>
<sequence>MKFYSSSHLHKVYKHKSNKSFLLKNNQHPYKIDDKIKEAQSPQKNGSDKGKYFYDVLSSSEDSLRGQVQDEMKGGDEDENDE</sequence>
<evidence type="ECO:0000256" key="1">
    <source>
        <dbReference type="SAM" id="MobiDB-lite"/>
    </source>
</evidence>
<name>X1GFT2_9ZZZZ</name>
<feature type="region of interest" description="Disordered" evidence="1">
    <location>
        <begin position="59"/>
        <end position="82"/>
    </location>
</feature>
<organism evidence="2">
    <name type="scientific">marine sediment metagenome</name>
    <dbReference type="NCBI Taxonomy" id="412755"/>
    <lineage>
        <taxon>unclassified sequences</taxon>
        <taxon>metagenomes</taxon>
        <taxon>ecological metagenomes</taxon>
    </lineage>
</organism>
<evidence type="ECO:0000313" key="2">
    <source>
        <dbReference type="EMBL" id="GAH43680.1"/>
    </source>
</evidence>
<reference evidence="2" key="1">
    <citation type="journal article" date="2014" name="Front. Microbiol.">
        <title>High frequency of phylogenetically diverse reductive dehalogenase-homologous genes in deep subseafloor sedimentary metagenomes.</title>
        <authorList>
            <person name="Kawai M."/>
            <person name="Futagami T."/>
            <person name="Toyoda A."/>
            <person name="Takaki Y."/>
            <person name="Nishi S."/>
            <person name="Hori S."/>
            <person name="Arai W."/>
            <person name="Tsubouchi T."/>
            <person name="Morono Y."/>
            <person name="Uchiyama I."/>
            <person name="Ito T."/>
            <person name="Fujiyama A."/>
            <person name="Inagaki F."/>
            <person name="Takami H."/>
        </authorList>
    </citation>
    <scope>NUCLEOTIDE SEQUENCE</scope>
    <source>
        <strain evidence="2">Expedition CK06-06</strain>
    </source>
</reference>
<dbReference type="AlphaFoldDB" id="X1GFT2"/>
<protein>
    <submittedName>
        <fullName evidence="2">Uncharacterized protein</fullName>
    </submittedName>
</protein>
<accession>X1GFT2</accession>
<comment type="caution">
    <text evidence="2">The sequence shown here is derived from an EMBL/GenBank/DDBJ whole genome shotgun (WGS) entry which is preliminary data.</text>
</comment>